<reference evidence="1" key="1">
    <citation type="journal article" date="2021" name="PeerJ">
        <title>Extensive microbial diversity within the chicken gut microbiome revealed by metagenomics and culture.</title>
        <authorList>
            <person name="Gilroy R."/>
            <person name="Ravi A."/>
            <person name="Getino M."/>
            <person name="Pursley I."/>
            <person name="Horton D.L."/>
            <person name="Alikhan N.F."/>
            <person name="Baker D."/>
            <person name="Gharbi K."/>
            <person name="Hall N."/>
            <person name="Watson M."/>
            <person name="Adriaenssens E.M."/>
            <person name="Foster-Nyarko E."/>
            <person name="Jarju S."/>
            <person name="Secka A."/>
            <person name="Antonio M."/>
            <person name="Oren A."/>
            <person name="Chaudhuri R.R."/>
            <person name="La Ragione R."/>
            <person name="Hildebrand F."/>
            <person name="Pallen M.J."/>
        </authorList>
    </citation>
    <scope>NUCLEOTIDE SEQUENCE</scope>
    <source>
        <strain evidence="1">ChiGjej4B4-18154</strain>
    </source>
</reference>
<sequence length="427" mass="48609">MQMAQAAQNWYRLDNAGMVYSAIQRDDYSAVYRFSAVMDAPVDPQRLQRAVRRVMPRFPGFQVRIRRGVFWYYFDSDPSFVPAVEPDIANPCQPIRFSSKDRLMRVFYYGPRISIELFHALADGAGALVLLKTLVAEYLRLGGVEVPCTEEVLDPAQPPDAEEWEDAYPRYATSRARRSLKAGPAYSYTGTPEPFYTLNVIMGLIPVDKVHAAAKRYGVSITEFLAAGLIQALMVRQRSEGRRREKPVALVVPVNLRPWFPSRTLRNFILTARPFIDPELGDYTFAEIASQVHHYMRLHVTRQEMAAYITQNVSLQRSPLLRLIPRPLKNWGMAAGFRMLGEKPYSTTFTNPGVFRVPPEMEAHIRRVEMVLGQSYSGHTNCAAISMGNTLALSFSGTMKEADLERDFFRWLVREGVPVKILSNRKD</sequence>
<accession>A0A9D2IZY4</accession>
<dbReference type="EMBL" id="DXBV01000099">
    <property type="protein sequence ID" value="HIZ31476.1"/>
    <property type="molecule type" value="Genomic_DNA"/>
</dbReference>
<evidence type="ECO:0000313" key="1">
    <source>
        <dbReference type="EMBL" id="HIZ31476.1"/>
    </source>
</evidence>
<proteinExistence type="predicted"/>
<dbReference type="Proteomes" id="UP000824035">
    <property type="component" value="Unassembled WGS sequence"/>
</dbReference>
<gene>
    <name evidence="1" type="ORF">H9813_09660</name>
</gene>
<organism evidence="1 2">
    <name type="scientific">Candidatus Allofournierella merdipullorum</name>
    <dbReference type="NCBI Taxonomy" id="2838595"/>
    <lineage>
        <taxon>Bacteria</taxon>
        <taxon>Bacillati</taxon>
        <taxon>Bacillota</taxon>
        <taxon>Clostridia</taxon>
        <taxon>Eubacteriales</taxon>
        <taxon>Oscillospiraceae</taxon>
        <taxon>Allofournierella</taxon>
    </lineage>
</organism>
<comment type="caution">
    <text evidence="1">The sequence shown here is derived from an EMBL/GenBank/DDBJ whole genome shotgun (WGS) entry which is preliminary data.</text>
</comment>
<protein>
    <recommendedName>
        <fullName evidence="3">Alcohol acetyltransferase</fullName>
    </recommendedName>
</protein>
<dbReference type="AlphaFoldDB" id="A0A9D2IZY4"/>
<evidence type="ECO:0008006" key="3">
    <source>
        <dbReference type="Google" id="ProtNLM"/>
    </source>
</evidence>
<name>A0A9D2IZY4_9FIRM</name>
<evidence type="ECO:0000313" key="2">
    <source>
        <dbReference type="Proteomes" id="UP000824035"/>
    </source>
</evidence>
<reference evidence="1" key="2">
    <citation type="submission" date="2021-04" db="EMBL/GenBank/DDBJ databases">
        <authorList>
            <person name="Gilroy R."/>
        </authorList>
    </citation>
    <scope>NUCLEOTIDE SEQUENCE</scope>
    <source>
        <strain evidence="1">ChiGjej4B4-18154</strain>
    </source>
</reference>